<dbReference type="InterPro" id="IPR006750">
    <property type="entry name" value="YdcZ"/>
</dbReference>
<dbReference type="Proteomes" id="UP001589865">
    <property type="component" value="Unassembled WGS sequence"/>
</dbReference>
<dbReference type="PANTHER" id="PTHR34821:SF2">
    <property type="entry name" value="INNER MEMBRANE PROTEIN YDCZ"/>
    <property type="match status" value="1"/>
</dbReference>
<accession>A0ABV6JX78</accession>
<name>A0ABV6JX78_9PROT</name>
<evidence type="ECO:0000256" key="1">
    <source>
        <dbReference type="SAM" id="Phobius"/>
    </source>
</evidence>
<sequence length="146" mass="15099">MAYLLAILAGILNMLQSGSNATLAQKLNVGPVVPALITYSGGILAVLVASPWIGRSLDGLGRNAATVPWWGWIGGLMASVYVVATLTVAKGMGAGVFTAITLTAAIITSLVLDHYGLMGFEVRQISTWRVVGGLLMVAGVGLIARF</sequence>
<gene>
    <name evidence="2" type="ORF">ACFFGY_18940</name>
</gene>
<keyword evidence="1" id="KW-0812">Transmembrane</keyword>
<comment type="caution">
    <text evidence="2">The sequence shown here is derived from an EMBL/GenBank/DDBJ whole genome shotgun (WGS) entry which is preliminary data.</text>
</comment>
<feature type="transmembrane region" description="Helical" evidence="1">
    <location>
        <begin position="34"/>
        <end position="54"/>
    </location>
</feature>
<dbReference type="RefSeq" id="WP_377046085.1">
    <property type="nucleotide sequence ID" value="NZ_JBHLUN010000014.1"/>
</dbReference>
<keyword evidence="3" id="KW-1185">Reference proteome</keyword>
<keyword evidence="1" id="KW-0472">Membrane</keyword>
<proteinExistence type="predicted"/>
<dbReference type="PANTHER" id="PTHR34821">
    <property type="entry name" value="INNER MEMBRANE PROTEIN YDCZ"/>
    <property type="match status" value="1"/>
</dbReference>
<protein>
    <submittedName>
        <fullName evidence="2">DMT family transporter</fullName>
    </submittedName>
</protein>
<keyword evidence="1" id="KW-1133">Transmembrane helix</keyword>
<feature type="transmembrane region" description="Helical" evidence="1">
    <location>
        <begin position="94"/>
        <end position="115"/>
    </location>
</feature>
<dbReference type="Pfam" id="PF04657">
    <property type="entry name" value="DMT_YdcZ"/>
    <property type="match status" value="1"/>
</dbReference>
<reference evidence="2 3" key="1">
    <citation type="submission" date="2024-09" db="EMBL/GenBank/DDBJ databases">
        <authorList>
            <person name="Sun Q."/>
            <person name="Mori K."/>
        </authorList>
    </citation>
    <scope>NUCLEOTIDE SEQUENCE [LARGE SCALE GENOMIC DNA]</scope>
    <source>
        <strain evidence="2 3">TBRC 5777</strain>
    </source>
</reference>
<feature type="transmembrane region" description="Helical" evidence="1">
    <location>
        <begin position="66"/>
        <end position="88"/>
    </location>
</feature>
<organism evidence="2 3">
    <name type="scientific">Roseomonas elaeocarpi</name>
    <dbReference type="NCBI Taxonomy" id="907779"/>
    <lineage>
        <taxon>Bacteria</taxon>
        <taxon>Pseudomonadati</taxon>
        <taxon>Pseudomonadota</taxon>
        <taxon>Alphaproteobacteria</taxon>
        <taxon>Acetobacterales</taxon>
        <taxon>Roseomonadaceae</taxon>
        <taxon>Roseomonas</taxon>
    </lineage>
</organism>
<evidence type="ECO:0000313" key="3">
    <source>
        <dbReference type="Proteomes" id="UP001589865"/>
    </source>
</evidence>
<dbReference type="EMBL" id="JBHLUN010000014">
    <property type="protein sequence ID" value="MFC0410336.1"/>
    <property type="molecule type" value="Genomic_DNA"/>
</dbReference>
<feature type="transmembrane region" description="Helical" evidence="1">
    <location>
        <begin position="127"/>
        <end position="144"/>
    </location>
</feature>
<evidence type="ECO:0000313" key="2">
    <source>
        <dbReference type="EMBL" id="MFC0410336.1"/>
    </source>
</evidence>